<organism evidence="1 2">
    <name type="scientific">Cudoniella acicularis</name>
    <dbReference type="NCBI Taxonomy" id="354080"/>
    <lineage>
        <taxon>Eukaryota</taxon>
        <taxon>Fungi</taxon>
        <taxon>Dikarya</taxon>
        <taxon>Ascomycota</taxon>
        <taxon>Pezizomycotina</taxon>
        <taxon>Leotiomycetes</taxon>
        <taxon>Helotiales</taxon>
        <taxon>Tricladiaceae</taxon>
        <taxon>Cudoniella</taxon>
    </lineage>
</organism>
<dbReference type="EMBL" id="JAAMPI010001426">
    <property type="protein sequence ID" value="KAF4625257.1"/>
    <property type="molecule type" value="Genomic_DNA"/>
</dbReference>
<dbReference type="AlphaFoldDB" id="A0A8H4VWX3"/>
<keyword evidence="2" id="KW-1185">Reference proteome</keyword>
<evidence type="ECO:0000313" key="1">
    <source>
        <dbReference type="EMBL" id="KAF4625257.1"/>
    </source>
</evidence>
<accession>A0A8H4VWX3</accession>
<evidence type="ECO:0000313" key="2">
    <source>
        <dbReference type="Proteomes" id="UP000566819"/>
    </source>
</evidence>
<gene>
    <name evidence="1" type="ORF">G7Y89_g12913</name>
</gene>
<proteinExistence type="predicted"/>
<dbReference type="Gene3D" id="3.50.50.60">
    <property type="entry name" value="FAD/NAD(P)-binding domain"/>
    <property type="match status" value="1"/>
</dbReference>
<dbReference type="OrthoDB" id="68575at2759"/>
<protein>
    <submittedName>
        <fullName evidence="1">Uncharacterized protein</fullName>
    </submittedName>
</protein>
<sequence length="123" mass="13496">MPGTYAIGSTGFPGLHSAYYSSPYTVSDEEVKADILATIATLVKAAGYPPANGTPEFVGFNNHKPFELTVSTEAIKNGFYQRLNALQGERRTWWTGAAWQAQDSSIIWNWTEHNILPKISAST</sequence>
<dbReference type="Proteomes" id="UP000566819">
    <property type="component" value="Unassembled WGS sequence"/>
</dbReference>
<reference evidence="1 2" key="1">
    <citation type="submission" date="2020-03" db="EMBL/GenBank/DDBJ databases">
        <title>Draft Genome Sequence of Cudoniella acicularis.</title>
        <authorList>
            <person name="Buettner E."/>
            <person name="Kellner H."/>
        </authorList>
    </citation>
    <scope>NUCLEOTIDE SEQUENCE [LARGE SCALE GENOMIC DNA]</scope>
    <source>
        <strain evidence="1 2">DSM 108380</strain>
    </source>
</reference>
<comment type="caution">
    <text evidence="1">The sequence shown here is derived from an EMBL/GenBank/DDBJ whole genome shotgun (WGS) entry which is preliminary data.</text>
</comment>
<dbReference type="InterPro" id="IPR036188">
    <property type="entry name" value="FAD/NAD-bd_sf"/>
</dbReference>
<name>A0A8H4VWX3_9HELO</name>